<reference evidence="6 7" key="1">
    <citation type="submission" date="2015-04" db="EMBL/GenBank/DDBJ databases">
        <authorList>
            <person name="Syromyatnikov M.Y."/>
            <person name="Popov V.N."/>
        </authorList>
    </citation>
    <scope>NUCLEOTIDE SEQUENCE [LARGE SCALE GENOMIC DNA]</scope>
</reference>
<dbReference type="OrthoDB" id="6513042at2759"/>
<evidence type="ECO:0000313" key="6">
    <source>
        <dbReference type="EMBL" id="CRK92216.1"/>
    </source>
</evidence>
<evidence type="ECO:0000256" key="3">
    <source>
        <dbReference type="ARBA" id="ARBA00022833"/>
    </source>
</evidence>
<keyword evidence="7" id="KW-1185">Reference proteome</keyword>
<organism evidence="6 7">
    <name type="scientific">Clunio marinus</name>
    <dbReference type="NCBI Taxonomy" id="568069"/>
    <lineage>
        <taxon>Eukaryota</taxon>
        <taxon>Metazoa</taxon>
        <taxon>Ecdysozoa</taxon>
        <taxon>Arthropoda</taxon>
        <taxon>Hexapoda</taxon>
        <taxon>Insecta</taxon>
        <taxon>Pterygota</taxon>
        <taxon>Neoptera</taxon>
        <taxon>Endopterygota</taxon>
        <taxon>Diptera</taxon>
        <taxon>Nematocera</taxon>
        <taxon>Chironomoidea</taxon>
        <taxon>Chironomidae</taxon>
        <taxon>Clunio</taxon>
    </lineage>
</organism>
<accession>A0A1J1HVX6</accession>
<dbReference type="SUPFAM" id="SSF118310">
    <property type="entry name" value="AN1-like Zinc finger"/>
    <property type="match status" value="1"/>
</dbReference>
<evidence type="ECO:0000256" key="4">
    <source>
        <dbReference type="PROSITE-ProRule" id="PRU00449"/>
    </source>
</evidence>
<keyword evidence="3" id="KW-0862">Zinc</keyword>
<dbReference type="EMBL" id="CVRI01000024">
    <property type="protein sequence ID" value="CRK92216.1"/>
    <property type="molecule type" value="Genomic_DNA"/>
</dbReference>
<dbReference type="Gene3D" id="4.10.1110.10">
    <property type="entry name" value="AN1-like Zinc finger"/>
    <property type="match status" value="1"/>
</dbReference>
<gene>
    <name evidence="6" type="primary">putative AGAP002480-PA</name>
    <name evidence="6" type="ORF">CLUMA_CG005726</name>
</gene>
<dbReference type="AlphaFoldDB" id="A0A1J1HVX6"/>
<dbReference type="GO" id="GO:0008270">
    <property type="term" value="F:zinc ion binding"/>
    <property type="evidence" value="ECO:0007669"/>
    <property type="project" value="UniProtKB-KW"/>
</dbReference>
<sequence length="141" mass="16503">MDENKTVVKVISKVENEQIESDNKKLDEVLKDVKKVDETCDYKNCKQKTSLMGQTCTFCNHRFCYKHNLPEIHSKNLGTKCDEIVKKKERDNFLHPKIDTRSAKKKEEHDKAKKILELKLKQMQLERKQKQPGAGSSKKKK</sequence>
<dbReference type="SMART" id="SM00154">
    <property type="entry name" value="ZnF_AN1"/>
    <property type="match status" value="1"/>
</dbReference>
<dbReference type="PROSITE" id="PS51039">
    <property type="entry name" value="ZF_AN1"/>
    <property type="match status" value="1"/>
</dbReference>
<keyword evidence="1" id="KW-0479">Metal-binding</keyword>
<keyword evidence="2 4" id="KW-0863">Zinc-finger</keyword>
<name>A0A1J1HVX6_9DIPT</name>
<dbReference type="STRING" id="568069.A0A1J1HVX6"/>
<dbReference type="Proteomes" id="UP000183832">
    <property type="component" value="Unassembled WGS sequence"/>
</dbReference>
<dbReference type="Pfam" id="PF01428">
    <property type="entry name" value="zf-AN1"/>
    <property type="match status" value="1"/>
</dbReference>
<proteinExistence type="predicted"/>
<evidence type="ECO:0000256" key="1">
    <source>
        <dbReference type="ARBA" id="ARBA00022723"/>
    </source>
</evidence>
<evidence type="ECO:0000259" key="5">
    <source>
        <dbReference type="PROSITE" id="PS51039"/>
    </source>
</evidence>
<dbReference type="InterPro" id="IPR035896">
    <property type="entry name" value="AN1-like_Znf"/>
</dbReference>
<dbReference type="InterPro" id="IPR000058">
    <property type="entry name" value="Znf_AN1"/>
</dbReference>
<evidence type="ECO:0000313" key="7">
    <source>
        <dbReference type="Proteomes" id="UP000183832"/>
    </source>
</evidence>
<feature type="domain" description="AN1-type" evidence="5">
    <location>
        <begin position="34"/>
        <end position="83"/>
    </location>
</feature>
<protein>
    <submittedName>
        <fullName evidence="6">CLUMA_CG005726, isoform A</fullName>
    </submittedName>
</protein>
<evidence type="ECO:0000256" key="2">
    <source>
        <dbReference type="ARBA" id="ARBA00022771"/>
    </source>
</evidence>